<dbReference type="AlphaFoldDB" id="A0A1U7EZ07"/>
<dbReference type="InterPro" id="IPR006016">
    <property type="entry name" value="UspA"/>
</dbReference>
<dbReference type="CDD" id="cd00293">
    <property type="entry name" value="USP-like"/>
    <property type="match status" value="1"/>
</dbReference>
<name>A0A1U7EZ07_NATPD</name>
<dbReference type="EnsemblBacteria" id="CAI50494">
    <property type="protein sequence ID" value="CAI50494"/>
    <property type="gene ID" value="NP_4806A"/>
</dbReference>
<reference evidence="3 4" key="1">
    <citation type="journal article" date="2005" name="Genome Res.">
        <title>Living with two extremes: conclusions from the genome sequence of Natronomonas pharaonis.</title>
        <authorList>
            <person name="Falb M."/>
            <person name="Pfeiffer F."/>
            <person name="Palm P."/>
            <person name="Rodewald K."/>
            <person name="Hickmann V."/>
            <person name="Tittor J."/>
            <person name="Oesterhelt D."/>
        </authorList>
    </citation>
    <scope>NUCLEOTIDE SEQUENCE [LARGE SCALE GENOMIC DNA]</scope>
    <source>
        <strain evidence="4">ATCC 35678 / DSM 2160 / CIP 103997 / JCM 8858 / NBRC 14720 / NCIMB 2260 / Gabara</strain>
    </source>
</reference>
<protein>
    <submittedName>
        <fullName evidence="3">UspA domain protein</fullName>
    </submittedName>
</protein>
<evidence type="ECO:0000256" key="1">
    <source>
        <dbReference type="ARBA" id="ARBA00008791"/>
    </source>
</evidence>
<dbReference type="KEGG" id="nph:NP_4806A"/>
<dbReference type="GeneID" id="3702182"/>
<sequence>MYDEILFPTDGSDAAEAALAHAISMADAYDAQLHVLYVVDTTYAGVGAAGNTNVNSLREEGESVLSSTADRIKDAGRPVETVLKEGHPYDEILAYSEAGIDVIVMGTRGRSGVDRYLLGSVTEKVVRTAEPPVFTVRPEEKPE</sequence>
<dbReference type="PANTHER" id="PTHR46268:SF6">
    <property type="entry name" value="UNIVERSAL STRESS PROTEIN UP12"/>
    <property type="match status" value="1"/>
</dbReference>
<evidence type="ECO:0000259" key="2">
    <source>
        <dbReference type="Pfam" id="PF00582"/>
    </source>
</evidence>
<feature type="domain" description="UspA" evidence="2">
    <location>
        <begin position="1"/>
        <end position="137"/>
    </location>
</feature>
<dbReference type="Proteomes" id="UP000002698">
    <property type="component" value="Chromosome"/>
</dbReference>
<dbReference type="STRING" id="348780.NP_4806A"/>
<dbReference type="Pfam" id="PF00582">
    <property type="entry name" value="Usp"/>
    <property type="match status" value="1"/>
</dbReference>
<dbReference type="OrthoDB" id="105697at2157"/>
<dbReference type="InterPro" id="IPR014729">
    <property type="entry name" value="Rossmann-like_a/b/a_fold"/>
</dbReference>
<organism evidence="3 4">
    <name type="scientific">Natronomonas pharaonis (strain ATCC 35678 / DSM 2160 / CIP 103997 / JCM 8858 / NBRC 14720 / NCIMB 2260 / Gabara)</name>
    <name type="common">Halobacterium pharaonis</name>
    <dbReference type="NCBI Taxonomy" id="348780"/>
    <lineage>
        <taxon>Archaea</taxon>
        <taxon>Methanobacteriati</taxon>
        <taxon>Methanobacteriota</taxon>
        <taxon>Stenosarchaea group</taxon>
        <taxon>Halobacteria</taxon>
        <taxon>Halobacteriales</taxon>
        <taxon>Natronomonadaceae</taxon>
        <taxon>Natronomonas</taxon>
    </lineage>
</organism>
<dbReference type="PANTHER" id="PTHR46268">
    <property type="entry name" value="STRESS RESPONSE PROTEIN NHAX"/>
    <property type="match status" value="1"/>
</dbReference>
<keyword evidence="4" id="KW-1185">Reference proteome</keyword>
<dbReference type="SUPFAM" id="SSF52402">
    <property type="entry name" value="Adenine nucleotide alpha hydrolases-like"/>
    <property type="match status" value="1"/>
</dbReference>
<dbReference type="PRINTS" id="PR01438">
    <property type="entry name" value="UNVRSLSTRESS"/>
</dbReference>
<dbReference type="EMBL" id="CR936257">
    <property type="protein sequence ID" value="CAI50494.1"/>
    <property type="molecule type" value="Genomic_DNA"/>
</dbReference>
<comment type="similarity">
    <text evidence="1">Belongs to the universal stress protein A family.</text>
</comment>
<gene>
    <name evidence="3" type="ordered locus">NP_4806A</name>
</gene>
<dbReference type="HOGENOM" id="CLU_049301_11_1_2"/>
<evidence type="ECO:0000313" key="4">
    <source>
        <dbReference type="Proteomes" id="UP000002698"/>
    </source>
</evidence>
<dbReference type="Gene3D" id="3.40.50.620">
    <property type="entry name" value="HUPs"/>
    <property type="match status" value="1"/>
</dbReference>
<dbReference type="eggNOG" id="arCOG02053">
    <property type="taxonomic scope" value="Archaea"/>
</dbReference>
<dbReference type="InterPro" id="IPR006015">
    <property type="entry name" value="Universal_stress_UspA"/>
</dbReference>
<proteinExistence type="inferred from homology"/>
<dbReference type="RefSeq" id="WP_011324106.1">
    <property type="nucleotide sequence ID" value="NC_007426.1"/>
</dbReference>
<accession>A0A1U7EZ07</accession>
<evidence type="ECO:0000313" key="3">
    <source>
        <dbReference type="EMBL" id="CAI50494.1"/>
    </source>
</evidence>